<evidence type="ECO:0000256" key="2">
    <source>
        <dbReference type="ARBA" id="ARBA00023172"/>
    </source>
</evidence>
<dbReference type="SUPFAM" id="SSF100939">
    <property type="entry name" value="SPOC domain-like"/>
    <property type="match status" value="1"/>
</dbReference>
<comment type="subunit">
    <text evidence="3">Homodimer. Interacts with LigD.</text>
</comment>
<keyword evidence="3" id="KW-0234">DNA repair</keyword>
<evidence type="ECO:0000313" key="7">
    <source>
        <dbReference type="Proteomes" id="UP000549616"/>
    </source>
</evidence>
<dbReference type="AlphaFoldDB" id="A0A853AZV3"/>
<feature type="region of interest" description="Disordered" evidence="4">
    <location>
        <begin position="255"/>
        <end position="334"/>
    </location>
</feature>
<sequence>MARAIWSGAINFGLVTVPVELYSATEDHTVHFRQFERGTSDRIRYKRVNERTGDEVAFENIVKGYDLGDGDYVLVEQDELDQIAPGRSRSIDIESFVDIEDIDPLYFQKSYWLAPAKEEFGRAYGLLMQAMAKTKRAGIARFVMRGREHIAAVRAGDGVLVLDTLLFAEDVRDPSKELKKLPEKSEPRGRELEMAVALIDSMADDWQPGAFHDQYNERVRKLIDDKKAGRTVSVEEAPAEPTKVVDLFEALSRSVEKRKSSSGGSGKSSSGAEKKASSGRSRKQAEPDLSELSKAELDRMARELDIKGRSKLNRAELEKAVRDARPGRSRKRAS</sequence>
<feature type="compositionally biased region" description="Basic and acidic residues" evidence="4">
    <location>
        <begin position="283"/>
        <end position="326"/>
    </location>
</feature>
<accession>A0A853AZV3</accession>
<dbReference type="HAMAP" id="MF_01875">
    <property type="entry name" value="Prokaryotic_Ku"/>
    <property type="match status" value="1"/>
</dbReference>
<dbReference type="SMART" id="SM00559">
    <property type="entry name" value="Ku78"/>
    <property type="match status" value="1"/>
</dbReference>
<keyword evidence="7" id="KW-1185">Reference proteome</keyword>
<evidence type="ECO:0000256" key="1">
    <source>
        <dbReference type="ARBA" id="ARBA00023125"/>
    </source>
</evidence>
<dbReference type="GO" id="GO:0006310">
    <property type="term" value="P:DNA recombination"/>
    <property type="evidence" value="ECO:0007669"/>
    <property type="project" value="UniProtKB-KW"/>
</dbReference>
<dbReference type="GO" id="GO:0003690">
    <property type="term" value="F:double-stranded DNA binding"/>
    <property type="evidence" value="ECO:0007669"/>
    <property type="project" value="UniProtKB-UniRule"/>
</dbReference>
<protein>
    <recommendedName>
        <fullName evidence="3">Non-homologous end joining protein Ku</fullName>
    </recommendedName>
</protein>
<organism evidence="6 7">
    <name type="scientific">Amycolatopsis endophytica</name>
    <dbReference type="NCBI Taxonomy" id="860233"/>
    <lineage>
        <taxon>Bacteria</taxon>
        <taxon>Bacillati</taxon>
        <taxon>Actinomycetota</taxon>
        <taxon>Actinomycetes</taxon>
        <taxon>Pseudonocardiales</taxon>
        <taxon>Pseudonocardiaceae</taxon>
        <taxon>Amycolatopsis</taxon>
    </lineage>
</organism>
<dbReference type="PIRSF" id="PIRSF006493">
    <property type="entry name" value="Prok_Ku"/>
    <property type="match status" value="1"/>
</dbReference>
<evidence type="ECO:0000259" key="5">
    <source>
        <dbReference type="SMART" id="SM00559"/>
    </source>
</evidence>
<dbReference type="CDD" id="cd00789">
    <property type="entry name" value="KU_like"/>
    <property type="match status" value="1"/>
</dbReference>
<comment type="caution">
    <text evidence="6">The sequence shown here is derived from an EMBL/GenBank/DDBJ whole genome shotgun (WGS) entry which is preliminary data.</text>
</comment>
<dbReference type="Gene3D" id="2.40.290.10">
    <property type="match status" value="1"/>
</dbReference>
<dbReference type="EMBL" id="JACCFK010000001">
    <property type="protein sequence ID" value="NYI88182.1"/>
    <property type="molecule type" value="Genomic_DNA"/>
</dbReference>
<dbReference type="PANTHER" id="PTHR41251">
    <property type="entry name" value="NON-HOMOLOGOUS END JOINING PROTEIN KU"/>
    <property type="match status" value="1"/>
</dbReference>
<evidence type="ECO:0000313" key="6">
    <source>
        <dbReference type="EMBL" id="NYI88182.1"/>
    </source>
</evidence>
<dbReference type="InterPro" id="IPR016194">
    <property type="entry name" value="SPOC-like_C_dom_sf"/>
</dbReference>
<dbReference type="GO" id="GO:0006303">
    <property type="term" value="P:double-strand break repair via nonhomologous end joining"/>
    <property type="evidence" value="ECO:0007669"/>
    <property type="project" value="UniProtKB-UniRule"/>
</dbReference>
<comment type="similarity">
    <text evidence="3">Belongs to the prokaryotic Ku family.</text>
</comment>
<keyword evidence="3" id="KW-0227">DNA damage</keyword>
<name>A0A853AZV3_9PSEU</name>
<reference evidence="6 7" key="1">
    <citation type="submission" date="2020-07" db="EMBL/GenBank/DDBJ databases">
        <title>Sequencing the genomes of 1000 actinobacteria strains.</title>
        <authorList>
            <person name="Klenk H.-P."/>
        </authorList>
    </citation>
    <scope>NUCLEOTIDE SEQUENCE [LARGE SCALE GENOMIC DNA]</scope>
    <source>
        <strain evidence="6 7">DSM 104006</strain>
    </source>
</reference>
<proteinExistence type="inferred from homology"/>
<keyword evidence="2 3" id="KW-0233">DNA recombination</keyword>
<comment type="function">
    <text evidence="3">With LigD forms a non-homologous end joining (NHEJ) DNA repair enzyme, which repairs dsDNA breaks with reduced fidelity. Binds linear dsDNA with 5'- and 3'- overhangs but not closed circular dsDNA nor ssDNA. Recruits and stimulates the ligase activity of LigD.</text>
</comment>
<evidence type="ECO:0000256" key="3">
    <source>
        <dbReference type="HAMAP-Rule" id="MF_01875"/>
    </source>
</evidence>
<dbReference type="InterPro" id="IPR009187">
    <property type="entry name" value="Prok_Ku"/>
</dbReference>
<dbReference type="NCBIfam" id="TIGR02772">
    <property type="entry name" value="Ku_bact"/>
    <property type="match status" value="1"/>
</dbReference>
<gene>
    <name evidence="3" type="primary">ku</name>
    <name evidence="6" type="ORF">HNR02_001505</name>
</gene>
<dbReference type="RefSeq" id="WP_179772465.1">
    <property type="nucleotide sequence ID" value="NZ_JACCFK010000001.1"/>
</dbReference>
<feature type="domain" description="Ku" evidence="5">
    <location>
        <begin position="53"/>
        <end position="183"/>
    </location>
</feature>
<dbReference type="Pfam" id="PF02735">
    <property type="entry name" value="Ku"/>
    <property type="match status" value="1"/>
</dbReference>
<dbReference type="PANTHER" id="PTHR41251:SF1">
    <property type="entry name" value="NON-HOMOLOGOUS END JOINING PROTEIN KU"/>
    <property type="match status" value="1"/>
</dbReference>
<keyword evidence="1 3" id="KW-0238">DNA-binding</keyword>
<dbReference type="Proteomes" id="UP000549616">
    <property type="component" value="Unassembled WGS sequence"/>
</dbReference>
<dbReference type="InterPro" id="IPR006164">
    <property type="entry name" value="DNA_bd_Ku70/Ku80"/>
</dbReference>
<dbReference type="FunFam" id="2.40.290.10:FF:000004">
    <property type="entry name" value="Non-homologous end joining protein Ku"/>
    <property type="match status" value="1"/>
</dbReference>
<evidence type="ECO:0000256" key="4">
    <source>
        <dbReference type="SAM" id="MobiDB-lite"/>
    </source>
</evidence>